<name>A0AAV4CB85_9GAST</name>
<feature type="region of interest" description="Disordered" evidence="1">
    <location>
        <begin position="130"/>
        <end position="150"/>
    </location>
</feature>
<dbReference type="Pfam" id="PF14963">
    <property type="entry name" value="Get2_like"/>
    <property type="match status" value="1"/>
</dbReference>
<accession>A0AAV4CB85</accession>
<keyword evidence="2" id="KW-0812">Transmembrane</keyword>
<proteinExistence type="predicted"/>
<comment type="caution">
    <text evidence="3">The sequence shown here is derived from an EMBL/GenBank/DDBJ whole genome shotgun (WGS) entry which is preliminary data.</text>
</comment>
<feature type="compositionally biased region" description="Polar residues" evidence="1">
    <location>
        <begin position="39"/>
        <end position="69"/>
    </location>
</feature>
<feature type="transmembrane region" description="Helical" evidence="2">
    <location>
        <begin position="244"/>
        <end position="264"/>
    </location>
</feature>
<dbReference type="PANTHER" id="PTHR15026:SF0">
    <property type="entry name" value="GUIDED ENTRY OF TAIL-ANCHORED PROTEINS FACTOR CAMLG"/>
    <property type="match status" value="1"/>
</dbReference>
<feature type="region of interest" description="Disordered" evidence="1">
    <location>
        <begin position="25"/>
        <end position="107"/>
    </location>
</feature>
<dbReference type="GO" id="GO:0071816">
    <property type="term" value="P:tail-anchored membrane protein insertion into ER membrane"/>
    <property type="evidence" value="ECO:0007669"/>
    <property type="project" value="TreeGrafter"/>
</dbReference>
<feature type="compositionally biased region" description="Polar residues" evidence="1">
    <location>
        <begin position="137"/>
        <end position="150"/>
    </location>
</feature>
<protein>
    <submittedName>
        <fullName evidence="3">Calcium signal-modulating cyclophilin ligand</fullName>
    </submittedName>
</protein>
<evidence type="ECO:0000256" key="1">
    <source>
        <dbReference type="SAM" id="MobiDB-lite"/>
    </source>
</evidence>
<feature type="compositionally biased region" description="Low complexity" evidence="1">
    <location>
        <begin position="92"/>
        <end position="104"/>
    </location>
</feature>
<reference evidence="3 4" key="1">
    <citation type="journal article" date="2021" name="Elife">
        <title>Chloroplast acquisition without the gene transfer in kleptoplastic sea slugs, Plakobranchus ocellatus.</title>
        <authorList>
            <person name="Maeda T."/>
            <person name="Takahashi S."/>
            <person name="Yoshida T."/>
            <person name="Shimamura S."/>
            <person name="Takaki Y."/>
            <person name="Nagai Y."/>
            <person name="Toyoda A."/>
            <person name="Suzuki Y."/>
            <person name="Arimoto A."/>
            <person name="Ishii H."/>
            <person name="Satoh N."/>
            <person name="Nishiyama T."/>
            <person name="Hasebe M."/>
            <person name="Maruyama T."/>
            <person name="Minagawa J."/>
            <person name="Obokata J."/>
            <person name="Shigenobu S."/>
        </authorList>
    </citation>
    <scope>NUCLEOTIDE SEQUENCE [LARGE SCALE GENOMIC DNA]</scope>
</reference>
<feature type="compositionally biased region" description="Polar residues" evidence="1">
    <location>
        <begin position="78"/>
        <end position="87"/>
    </location>
</feature>
<evidence type="ECO:0000313" key="3">
    <source>
        <dbReference type="EMBL" id="GFO28627.1"/>
    </source>
</evidence>
<organism evidence="3 4">
    <name type="scientific">Plakobranchus ocellatus</name>
    <dbReference type="NCBI Taxonomy" id="259542"/>
    <lineage>
        <taxon>Eukaryota</taxon>
        <taxon>Metazoa</taxon>
        <taxon>Spiralia</taxon>
        <taxon>Lophotrochozoa</taxon>
        <taxon>Mollusca</taxon>
        <taxon>Gastropoda</taxon>
        <taxon>Heterobranchia</taxon>
        <taxon>Euthyneura</taxon>
        <taxon>Panpulmonata</taxon>
        <taxon>Sacoglossa</taxon>
        <taxon>Placobranchoidea</taxon>
        <taxon>Plakobranchidae</taxon>
        <taxon>Plakobranchus</taxon>
    </lineage>
</organism>
<keyword evidence="4" id="KW-1185">Reference proteome</keyword>
<evidence type="ECO:0000313" key="4">
    <source>
        <dbReference type="Proteomes" id="UP000735302"/>
    </source>
</evidence>
<dbReference type="AlphaFoldDB" id="A0AAV4CB85"/>
<keyword evidence="2" id="KW-1133">Transmembrane helix</keyword>
<evidence type="ECO:0000256" key="2">
    <source>
        <dbReference type="SAM" id="Phobius"/>
    </source>
</evidence>
<dbReference type="PANTHER" id="PTHR15026">
    <property type="entry name" value="CALCIUM-SIGNAL MODULATING CYCLOPHILIN LIGAND CAML"/>
    <property type="match status" value="1"/>
</dbReference>
<dbReference type="EMBL" id="BLXT01006069">
    <property type="protein sequence ID" value="GFO28627.1"/>
    <property type="molecule type" value="Genomic_DNA"/>
</dbReference>
<dbReference type="GO" id="GO:0043529">
    <property type="term" value="C:GET complex"/>
    <property type="evidence" value="ECO:0007669"/>
    <property type="project" value="TreeGrafter"/>
</dbReference>
<keyword evidence="2" id="KW-0472">Membrane</keyword>
<dbReference type="Proteomes" id="UP000735302">
    <property type="component" value="Unassembled WGS sequence"/>
</dbReference>
<gene>
    <name evidence="3" type="ORF">PoB_005513200</name>
</gene>
<sequence>MSSIAAAQREARRRKITQNAQARMNKLLGRPSEMAATEQVPNSVTLPSVQSSQPKEGNHPPSLTQSSPYNLRRRNQKLDSPSLSSGTDKALISPSISDSKPSPKVTSASIVNTPMQASETGDMEHIPVSENAPTEDVQPQTGESTNYGRPTTNNFDAKSLELFRVVACITTAFLSRYILTFGFGLFMVDSIFLPFFTMEAFITYLIETYCKDLSTWASRGTLMSAALMLCGIKPELMGVYNNIMGYVTMLASDFGIYFFSFLIWHSLLT</sequence>
<dbReference type="InterPro" id="IPR016719">
    <property type="entry name" value="CAMLG"/>
</dbReference>
<feature type="transmembrane region" description="Helical" evidence="2">
    <location>
        <begin position="177"/>
        <end position="196"/>
    </location>
</feature>